<dbReference type="InterPro" id="IPR005162">
    <property type="entry name" value="Retrotrans_gag_dom"/>
</dbReference>
<dbReference type="RefSeq" id="XP_071927439.1">
    <property type="nucleotide sequence ID" value="XM_072071338.1"/>
</dbReference>
<proteinExistence type="predicted"/>
<dbReference type="RefSeq" id="XP_071927434.1">
    <property type="nucleotide sequence ID" value="XM_072071333.1"/>
</dbReference>
<name>A0ABM4W6M9_COFAR</name>
<evidence type="ECO:0000259" key="2">
    <source>
        <dbReference type="Pfam" id="PF03732"/>
    </source>
</evidence>
<feature type="domain" description="Retrotransposon gag" evidence="2">
    <location>
        <begin position="130"/>
        <end position="228"/>
    </location>
</feature>
<evidence type="ECO:0000313" key="3">
    <source>
        <dbReference type="Proteomes" id="UP001652660"/>
    </source>
</evidence>
<evidence type="ECO:0000313" key="5">
    <source>
        <dbReference type="RefSeq" id="XP_071927435.1"/>
    </source>
</evidence>
<evidence type="ECO:0000313" key="4">
    <source>
        <dbReference type="RefSeq" id="XP_071927434.1"/>
    </source>
</evidence>
<sequence>MSNEGESQPFDLRLQMEDMMEEFRRMLRNSIEPLHERMEQLESSKNRASSSRGRSRQVESDASNSEDGEFDLQPRVARGRRNGGNESIKGVKLNIPSFQGKSDPETYLEWEHKIELVSECNNYSEQQKVKLAAVEFTNYASVWWDQLRTSRRKNGERAVETWGELKGIMRRRFVPSYYHRELHQRLQTLTQGDKSVEDYFKDMEMLMMRADVNEDAETTMAQFLNGLKSNIAEIVELQHYMDMSEMLDKAVKVER</sequence>
<accession>A0ABM4W6M9</accession>
<feature type="region of interest" description="Disordered" evidence="1">
    <location>
        <begin position="34"/>
        <end position="90"/>
    </location>
</feature>
<dbReference type="Proteomes" id="UP001652660">
    <property type="component" value="Chromosome 11c"/>
</dbReference>
<evidence type="ECO:0000313" key="8">
    <source>
        <dbReference type="RefSeq" id="XP_071927438.1"/>
    </source>
</evidence>
<dbReference type="GeneID" id="140016999"/>
<dbReference type="RefSeq" id="XP_071927437.1">
    <property type="nucleotide sequence ID" value="XM_072071336.1"/>
</dbReference>
<dbReference type="RefSeq" id="XP_071927435.1">
    <property type="nucleotide sequence ID" value="XM_072071334.1"/>
</dbReference>
<evidence type="ECO:0000313" key="6">
    <source>
        <dbReference type="RefSeq" id="XP_071927436.1"/>
    </source>
</evidence>
<dbReference type="PANTHER" id="PTHR35046:SF9">
    <property type="entry name" value="RNA-DIRECTED DNA POLYMERASE"/>
    <property type="match status" value="1"/>
</dbReference>
<reference evidence="4 5" key="1">
    <citation type="submission" date="2025-05" db="UniProtKB">
        <authorList>
            <consortium name="RefSeq"/>
        </authorList>
    </citation>
    <scope>IDENTIFICATION</scope>
    <source>
        <tissue evidence="4 5">Leaves</tissue>
    </source>
</reference>
<dbReference type="PANTHER" id="PTHR35046">
    <property type="entry name" value="ZINC KNUCKLE (CCHC-TYPE) FAMILY PROTEIN"/>
    <property type="match status" value="1"/>
</dbReference>
<gene>
    <name evidence="4 5 6 7 8 9" type="primary">LOC140016999</name>
</gene>
<evidence type="ECO:0000313" key="9">
    <source>
        <dbReference type="RefSeq" id="XP_071927439.1"/>
    </source>
</evidence>
<dbReference type="Pfam" id="PF03732">
    <property type="entry name" value="Retrotrans_gag"/>
    <property type="match status" value="1"/>
</dbReference>
<organism evidence="3 7">
    <name type="scientific">Coffea arabica</name>
    <name type="common">Arabian coffee</name>
    <dbReference type="NCBI Taxonomy" id="13443"/>
    <lineage>
        <taxon>Eukaryota</taxon>
        <taxon>Viridiplantae</taxon>
        <taxon>Streptophyta</taxon>
        <taxon>Embryophyta</taxon>
        <taxon>Tracheophyta</taxon>
        <taxon>Spermatophyta</taxon>
        <taxon>Magnoliopsida</taxon>
        <taxon>eudicotyledons</taxon>
        <taxon>Gunneridae</taxon>
        <taxon>Pentapetalae</taxon>
        <taxon>asterids</taxon>
        <taxon>lamiids</taxon>
        <taxon>Gentianales</taxon>
        <taxon>Rubiaceae</taxon>
        <taxon>Ixoroideae</taxon>
        <taxon>Gardenieae complex</taxon>
        <taxon>Bertiereae - Coffeeae clade</taxon>
        <taxon>Coffeeae</taxon>
        <taxon>Coffea</taxon>
    </lineage>
</organism>
<evidence type="ECO:0000313" key="7">
    <source>
        <dbReference type="RefSeq" id="XP_071927437.1"/>
    </source>
</evidence>
<evidence type="ECO:0000256" key="1">
    <source>
        <dbReference type="SAM" id="MobiDB-lite"/>
    </source>
</evidence>
<protein>
    <recommendedName>
        <fullName evidence="2">Retrotransposon gag domain-containing protein</fullName>
    </recommendedName>
</protein>
<keyword evidence="3" id="KW-1185">Reference proteome</keyword>
<feature type="compositionally biased region" description="Basic and acidic residues" evidence="1">
    <location>
        <begin position="34"/>
        <end position="45"/>
    </location>
</feature>
<dbReference type="RefSeq" id="XP_071927438.1">
    <property type="nucleotide sequence ID" value="XM_072071337.1"/>
</dbReference>
<dbReference type="RefSeq" id="XP_071927436.1">
    <property type="nucleotide sequence ID" value="XM_072071335.1"/>
</dbReference>